<dbReference type="Proteomes" id="UP000070409">
    <property type="component" value="Unassembled WGS sequence"/>
</dbReference>
<evidence type="ECO:0000256" key="3">
    <source>
        <dbReference type="ARBA" id="ARBA00023163"/>
    </source>
</evidence>
<keyword evidence="3" id="KW-0804">Transcription</keyword>
<keyword evidence="1" id="KW-0805">Transcription regulation</keyword>
<dbReference type="EMBL" id="LSRE01000013">
    <property type="protein sequence ID" value="KXO98227.1"/>
    <property type="molecule type" value="Genomic_DNA"/>
</dbReference>
<feature type="DNA-binding region" description="H-T-H motif" evidence="4">
    <location>
        <begin position="35"/>
        <end position="54"/>
    </location>
</feature>
<evidence type="ECO:0000313" key="6">
    <source>
        <dbReference type="EMBL" id="KXO98227.1"/>
    </source>
</evidence>
<dbReference type="OrthoDB" id="3358037at2"/>
<reference evidence="6 9" key="1">
    <citation type="submission" date="2016-02" db="EMBL/GenBank/DDBJ databases">
        <authorList>
            <person name="Teng J.L."/>
            <person name="Tang Y."/>
            <person name="Huang Y."/>
            <person name="Guo F."/>
            <person name="Wei W."/>
            <person name="Chen J.H."/>
            <person name="Wong S.Y."/>
            <person name="Lau S.K."/>
            <person name="Woo P.C."/>
        </authorList>
    </citation>
    <scope>NUCLEOTIDE SEQUENCE [LARGE SCALE GENOMIC DNA]</scope>
    <source>
        <strain evidence="6 9">JCM 13375</strain>
    </source>
</reference>
<dbReference type="InterPro" id="IPR050109">
    <property type="entry name" value="HTH-type_TetR-like_transc_reg"/>
</dbReference>
<evidence type="ECO:0000313" key="7">
    <source>
        <dbReference type="EMBL" id="KXP03086.1"/>
    </source>
</evidence>
<dbReference type="InterPro" id="IPR036271">
    <property type="entry name" value="Tet_transcr_reg_TetR-rel_C_sf"/>
</dbReference>
<evidence type="ECO:0000259" key="5">
    <source>
        <dbReference type="PROSITE" id="PS50977"/>
    </source>
</evidence>
<comment type="caution">
    <text evidence="7">The sequence shown here is derived from an EMBL/GenBank/DDBJ whole genome shotgun (WGS) entry which is preliminary data.</text>
</comment>
<dbReference type="EMBL" id="LSRF01000058">
    <property type="protein sequence ID" value="KXP03086.1"/>
    <property type="molecule type" value="Genomic_DNA"/>
</dbReference>
<feature type="domain" description="HTH tetR-type" evidence="5">
    <location>
        <begin position="12"/>
        <end position="72"/>
    </location>
</feature>
<reference evidence="8" key="3">
    <citation type="submission" date="2016-02" db="EMBL/GenBank/DDBJ databases">
        <authorList>
            <person name="Wen L."/>
            <person name="He K."/>
            <person name="Yang H."/>
        </authorList>
    </citation>
    <scope>NUCLEOTIDE SEQUENCE [LARGE SCALE GENOMIC DNA]</scope>
    <source>
        <strain evidence="8">JCM 15929</strain>
    </source>
</reference>
<accession>A0A137ZY11</accession>
<dbReference type="SUPFAM" id="SSF46689">
    <property type="entry name" value="Homeodomain-like"/>
    <property type="match status" value="1"/>
</dbReference>
<keyword evidence="2 4" id="KW-0238">DNA-binding</keyword>
<evidence type="ECO:0000256" key="2">
    <source>
        <dbReference type="ARBA" id="ARBA00023125"/>
    </source>
</evidence>
<organism evidence="7 8">
    <name type="scientific">Tsukamurella pseudospumae</name>
    <dbReference type="NCBI Taxonomy" id="239498"/>
    <lineage>
        <taxon>Bacteria</taxon>
        <taxon>Bacillati</taxon>
        <taxon>Actinomycetota</taxon>
        <taxon>Actinomycetes</taxon>
        <taxon>Mycobacteriales</taxon>
        <taxon>Tsukamurellaceae</taxon>
        <taxon>Tsukamurella</taxon>
    </lineage>
</organism>
<evidence type="ECO:0000256" key="1">
    <source>
        <dbReference type="ARBA" id="ARBA00023015"/>
    </source>
</evidence>
<dbReference type="InterPro" id="IPR001647">
    <property type="entry name" value="HTH_TetR"/>
</dbReference>
<dbReference type="Pfam" id="PF00440">
    <property type="entry name" value="TetR_N"/>
    <property type="match status" value="1"/>
</dbReference>
<name>A0A137ZY11_9ACTN</name>
<proteinExistence type="predicted"/>
<dbReference type="InterPro" id="IPR009057">
    <property type="entry name" value="Homeodomain-like_sf"/>
</dbReference>
<dbReference type="PROSITE" id="PS50977">
    <property type="entry name" value="HTH_TETR_2"/>
    <property type="match status" value="1"/>
</dbReference>
<dbReference type="GO" id="GO:0003700">
    <property type="term" value="F:DNA-binding transcription factor activity"/>
    <property type="evidence" value="ECO:0007669"/>
    <property type="project" value="TreeGrafter"/>
</dbReference>
<evidence type="ECO:0000256" key="4">
    <source>
        <dbReference type="PROSITE-ProRule" id="PRU00335"/>
    </source>
</evidence>
<dbReference type="RefSeq" id="WP_068573592.1">
    <property type="nucleotide sequence ID" value="NZ_LSRE01000013.1"/>
</dbReference>
<sequence length="219" mass="24651">MTERGRIGRPPKVNREQVVAAAADILTNDGPLKFSMRTLAARLDISAMGIYHYFDSKNDLLGAVLEHQSWNTPIPDLSDDPRERLIQLPLAVIEHLTQHPWVIDVLAGDEIIDAYSAWSFDEFLQTTDRLDIPEDESLHLLLGLWRIVIGEVTVRTNHALRDARPTSSAWYEREIPQHVIDRPRLARTLGALDPSTATYDIRGTITAYLHGALGDRFPG</sequence>
<dbReference type="STRING" id="239498.AXK60_14530"/>
<dbReference type="Proteomes" id="UP000070258">
    <property type="component" value="Unassembled WGS sequence"/>
</dbReference>
<dbReference type="PANTHER" id="PTHR30055:SF151">
    <property type="entry name" value="TRANSCRIPTIONAL REGULATORY PROTEIN"/>
    <property type="match status" value="1"/>
</dbReference>
<dbReference type="Gene3D" id="1.10.10.60">
    <property type="entry name" value="Homeodomain-like"/>
    <property type="match status" value="1"/>
</dbReference>
<dbReference type="GO" id="GO:0000976">
    <property type="term" value="F:transcription cis-regulatory region binding"/>
    <property type="evidence" value="ECO:0007669"/>
    <property type="project" value="TreeGrafter"/>
</dbReference>
<protein>
    <recommendedName>
        <fullName evidence="5">HTH tetR-type domain-containing protein</fullName>
    </recommendedName>
</protein>
<keyword evidence="9" id="KW-1185">Reference proteome</keyword>
<dbReference type="AlphaFoldDB" id="A0A137ZY11"/>
<evidence type="ECO:0000313" key="9">
    <source>
        <dbReference type="Proteomes" id="UP000070409"/>
    </source>
</evidence>
<gene>
    <name evidence="7" type="ORF">AXK60_14530</name>
    <name evidence="6" type="ORF">AXK61_19560</name>
</gene>
<dbReference type="SUPFAM" id="SSF48498">
    <property type="entry name" value="Tetracyclin repressor-like, C-terminal domain"/>
    <property type="match status" value="1"/>
</dbReference>
<evidence type="ECO:0000313" key="8">
    <source>
        <dbReference type="Proteomes" id="UP000070258"/>
    </source>
</evidence>
<reference evidence="7" key="2">
    <citation type="submission" date="2016-02" db="EMBL/GenBank/DDBJ databases">
        <authorList>
            <person name="Teng J.L."/>
            <person name="Yang Y."/>
            <person name="Huang Y."/>
            <person name="Guo F."/>
            <person name="Wei W."/>
            <person name="Chen J.H."/>
            <person name="Wong S.Y."/>
            <person name="Lau S.K."/>
            <person name="Woo P.C."/>
        </authorList>
    </citation>
    <scope>NUCLEOTIDE SEQUENCE</scope>
    <source>
        <strain evidence="7">JCM 15929</strain>
    </source>
</reference>
<dbReference type="PANTHER" id="PTHR30055">
    <property type="entry name" value="HTH-TYPE TRANSCRIPTIONAL REGULATOR RUTR"/>
    <property type="match status" value="1"/>
</dbReference>
<dbReference type="Gene3D" id="1.10.357.10">
    <property type="entry name" value="Tetracycline Repressor, domain 2"/>
    <property type="match status" value="1"/>
</dbReference>